<dbReference type="AlphaFoldDB" id="A0A8H6X5I0"/>
<dbReference type="EMBL" id="JACAZI010000026">
    <property type="protein sequence ID" value="KAF7334536.1"/>
    <property type="molecule type" value="Genomic_DNA"/>
</dbReference>
<organism evidence="1 2">
    <name type="scientific">Mycena venus</name>
    <dbReference type="NCBI Taxonomy" id="2733690"/>
    <lineage>
        <taxon>Eukaryota</taxon>
        <taxon>Fungi</taxon>
        <taxon>Dikarya</taxon>
        <taxon>Basidiomycota</taxon>
        <taxon>Agaricomycotina</taxon>
        <taxon>Agaricomycetes</taxon>
        <taxon>Agaricomycetidae</taxon>
        <taxon>Agaricales</taxon>
        <taxon>Marasmiineae</taxon>
        <taxon>Mycenaceae</taxon>
        <taxon>Mycena</taxon>
    </lineage>
</organism>
<proteinExistence type="predicted"/>
<gene>
    <name evidence="1" type="ORF">MVEN_02283400</name>
</gene>
<dbReference type="OrthoDB" id="2999674at2759"/>
<accession>A0A8H6X5I0</accession>
<keyword evidence="2" id="KW-1185">Reference proteome</keyword>
<comment type="caution">
    <text evidence="1">The sequence shown here is derived from an EMBL/GenBank/DDBJ whole genome shotgun (WGS) entry which is preliminary data.</text>
</comment>
<sequence length="385" mass="43736">MRDIETETFILEKSIHALEKNLSEKRRSLRALRSEHALTQDRLDANTYPVLTLPNEIISDIFVHVLPVYPLCPQLSGPLSPNFLTQICRKWRQIALHTPTLWRAIPLYCMPKATFEQHISIIECWLSRSGNCPLSSHMADDADMPSEVPTEDFLVAILPHCARWEHVRLVIDSDQLSSIEGPCRHFWWGQPSISVAISVALQLRTATLWDFRYPPHLLPWSQLASLTLVVKKPEECAHALRQSINLVYCEVILLGDDDDSQPDFEIKLDRLETLIMVRWLISEAGVTGFLETFVVPSLRFLQIPDEFMTPDPIAALKTVILKSGCKLLEVLITGPRSLSKVSYRQAFPSIPKFSFNAVKVDFEDKKYGWAARSDSNSSDVESSSE</sequence>
<reference evidence="1" key="1">
    <citation type="submission" date="2020-05" db="EMBL/GenBank/DDBJ databases">
        <title>Mycena genomes resolve the evolution of fungal bioluminescence.</title>
        <authorList>
            <person name="Tsai I.J."/>
        </authorList>
    </citation>
    <scope>NUCLEOTIDE SEQUENCE</scope>
    <source>
        <strain evidence="1">CCC161011</strain>
    </source>
</reference>
<name>A0A8H6X5I0_9AGAR</name>
<dbReference type="Proteomes" id="UP000620124">
    <property type="component" value="Unassembled WGS sequence"/>
</dbReference>
<dbReference type="Gene3D" id="1.20.1280.50">
    <property type="match status" value="1"/>
</dbReference>
<evidence type="ECO:0000313" key="2">
    <source>
        <dbReference type="Proteomes" id="UP000620124"/>
    </source>
</evidence>
<protein>
    <submittedName>
        <fullName evidence="1">F-box domain-containing protein</fullName>
    </submittedName>
</protein>
<evidence type="ECO:0000313" key="1">
    <source>
        <dbReference type="EMBL" id="KAF7334536.1"/>
    </source>
</evidence>